<protein>
    <submittedName>
        <fullName evidence="2">Uncharacterized protein</fullName>
    </submittedName>
</protein>
<dbReference type="AlphaFoldDB" id="A0A1R2AWQ1"/>
<dbReference type="OrthoDB" id="10636988at2759"/>
<feature type="compositionally biased region" description="Low complexity" evidence="1">
    <location>
        <begin position="1"/>
        <end position="24"/>
    </location>
</feature>
<feature type="region of interest" description="Disordered" evidence="1">
    <location>
        <begin position="1"/>
        <end position="29"/>
    </location>
</feature>
<evidence type="ECO:0000313" key="2">
    <source>
        <dbReference type="EMBL" id="OMJ68938.1"/>
    </source>
</evidence>
<sequence>MLFKASSSNGSLNNNLSGPHLSSPEESMIDKSNYTTRYYDDRPSHRISDYTLEEDSEGIFDIDYMKTYTEPVDSKPVQILSQKEVLNLKKKFHEYKQNIKEPCEVSPRPIIKSPIGKRKSENRSISPLTPIQPMSSYKKPLLSLAINLAGRDYIENVCHGEYSVDVAKRIFAQASIGASQQGLKNLSELIQNSINDYMAEVSSEISKFYQNSKKIETEQSKHKFDKFKPPLLATERRANEKRQILGSISININGQDIVFPVKEGDIPEKLAETIRSTYKIPQEKVQEIIGPIKELLDKNNKKFLFRIEFDVNGKVIEVAVHEGDNLSGIATRFVRENKLGRENISKIEEILKKQAKFCNT</sequence>
<dbReference type="EMBL" id="MPUH01001261">
    <property type="protein sequence ID" value="OMJ68938.1"/>
    <property type="molecule type" value="Genomic_DNA"/>
</dbReference>
<keyword evidence="3" id="KW-1185">Reference proteome</keyword>
<accession>A0A1R2AWQ1</accession>
<organism evidence="2 3">
    <name type="scientific">Stentor coeruleus</name>
    <dbReference type="NCBI Taxonomy" id="5963"/>
    <lineage>
        <taxon>Eukaryota</taxon>
        <taxon>Sar</taxon>
        <taxon>Alveolata</taxon>
        <taxon>Ciliophora</taxon>
        <taxon>Postciliodesmatophora</taxon>
        <taxon>Heterotrichea</taxon>
        <taxon>Heterotrichida</taxon>
        <taxon>Stentoridae</taxon>
        <taxon>Stentor</taxon>
    </lineage>
</organism>
<reference evidence="2 3" key="1">
    <citation type="submission" date="2016-11" db="EMBL/GenBank/DDBJ databases">
        <title>The macronuclear genome of Stentor coeruleus: a giant cell with tiny introns.</title>
        <authorList>
            <person name="Slabodnick M."/>
            <person name="Ruby J.G."/>
            <person name="Reiff S.B."/>
            <person name="Swart E.C."/>
            <person name="Gosai S."/>
            <person name="Prabakaran S."/>
            <person name="Witkowska E."/>
            <person name="Larue G.E."/>
            <person name="Fisher S."/>
            <person name="Freeman R.M."/>
            <person name="Gunawardena J."/>
            <person name="Chu W."/>
            <person name="Stover N.A."/>
            <person name="Gregory B.D."/>
            <person name="Nowacki M."/>
            <person name="Derisi J."/>
            <person name="Roy S.W."/>
            <person name="Marshall W.F."/>
            <person name="Sood P."/>
        </authorList>
    </citation>
    <scope>NUCLEOTIDE SEQUENCE [LARGE SCALE GENOMIC DNA]</scope>
    <source>
        <strain evidence="2">WM001</strain>
    </source>
</reference>
<name>A0A1R2AWQ1_9CILI</name>
<proteinExistence type="predicted"/>
<dbReference type="Proteomes" id="UP000187209">
    <property type="component" value="Unassembled WGS sequence"/>
</dbReference>
<feature type="region of interest" description="Disordered" evidence="1">
    <location>
        <begin position="106"/>
        <end position="130"/>
    </location>
</feature>
<gene>
    <name evidence="2" type="ORF">SteCoe_33470</name>
</gene>
<comment type="caution">
    <text evidence="2">The sequence shown here is derived from an EMBL/GenBank/DDBJ whole genome shotgun (WGS) entry which is preliminary data.</text>
</comment>
<evidence type="ECO:0000313" key="3">
    <source>
        <dbReference type="Proteomes" id="UP000187209"/>
    </source>
</evidence>
<evidence type="ECO:0000256" key="1">
    <source>
        <dbReference type="SAM" id="MobiDB-lite"/>
    </source>
</evidence>